<gene>
    <name evidence="3" type="ORF">E1298_17610</name>
</gene>
<organism evidence="3 4">
    <name type="scientific">Actinomadura rubrisoli</name>
    <dbReference type="NCBI Taxonomy" id="2530368"/>
    <lineage>
        <taxon>Bacteria</taxon>
        <taxon>Bacillati</taxon>
        <taxon>Actinomycetota</taxon>
        <taxon>Actinomycetes</taxon>
        <taxon>Streptosporangiales</taxon>
        <taxon>Thermomonosporaceae</taxon>
        <taxon>Actinomadura</taxon>
    </lineage>
</organism>
<dbReference type="InterPro" id="IPR036388">
    <property type="entry name" value="WH-like_DNA-bd_sf"/>
</dbReference>
<dbReference type="InterPro" id="IPR011991">
    <property type="entry name" value="ArsR-like_HTH"/>
</dbReference>
<dbReference type="PANTHER" id="PTHR39168">
    <property type="entry name" value="TRANSCRIPTIONAL REGULATOR-RELATED"/>
    <property type="match status" value="1"/>
</dbReference>
<dbReference type="SUPFAM" id="SSF46785">
    <property type="entry name" value="Winged helix' DNA-binding domain"/>
    <property type="match status" value="1"/>
</dbReference>
<comment type="caution">
    <text evidence="3">The sequence shown here is derived from an EMBL/GenBank/DDBJ whole genome shotgun (WGS) entry which is preliminary data.</text>
</comment>
<evidence type="ECO:0000313" key="4">
    <source>
        <dbReference type="Proteomes" id="UP000294513"/>
    </source>
</evidence>
<dbReference type="GO" id="GO:0003677">
    <property type="term" value="F:DNA binding"/>
    <property type="evidence" value="ECO:0007669"/>
    <property type="project" value="TreeGrafter"/>
</dbReference>
<dbReference type="CDD" id="cd00090">
    <property type="entry name" value="HTH_ARSR"/>
    <property type="match status" value="1"/>
</dbReference>
<dbReference type="AlphaFoldDB" id="A0A4R5BM51"/>
<dbReference type="InterPro" id="IPR001845">
    <property type="entry name" value="HTH_ArsR_DNA-bd_dom"/>
</dbReference>
<dbReference type="InterPro" id="IPR036390">
    <property type="entry name" value="WH_DNA-bd_sf"/>
</dbReference>
<evidence type="ECO:0000259" key="2">
    <source>
        <dbReference type="PROSITE" id="PS50987"/>
    </source>
</evidence>
<dbReference type="PANTHER" id="PTHR39168:SF1">
    <property type="entry name" value="TRANSCRIPTIONAL REGULATORY PROTEIN"/>
    <property type="match status" value="1"/>
</dbReference>
<evidence type="ECO:0000313" key="3">
    <source>
        <dbReference type="EMBL" id="TDD86393.1"/>
    </source>
</evidence>
<keyword evidence="4" id="KW-1185">Reference proteome</keyword>
<dbReference type="GO" id="GO:0097063">
    <property type="term" value="F:cadmium ion sensor activity"/>
    <property type="evidence" value="ECO:0007669"/>
    <property type="project" value="TreeGrafter"/>
</dbReference>
<dbReference type="EMBL" id="SMKU01000081">
    <property type="protein sequence ID" value="TDD86393.1"/>
    <property type="molecule type" value="Genomic_DNA"/>
</dbReference>
<feature type="domain" description="HTH arsR-type" evidence="2">
    <location>
        <begin position="52"/>
        <end position="147"/>
    </location>
</feature>
<dbReference type="InterPro" id="IPR052543">
    <property type="entry name" value="HTH_Metal-responsive_Reg"/>
</dbReference>
<dbReference type="Gene3D" id="1.10.10.10">
    <property type="entry name" value="Winged helix-like DNA-binding domain superfamily/Winged helix DNA-binding domain"/>
    <property type="match status" value="1"/>
</dbReference>
<dbReference type="NCBIfam" id="NF033788">
    <property type="entry name" value="HTH_metalloreg"/>
    <property type="match status" value="1"/>
</dbReference>
<sequence>MARPSRARPLAATGKTLARPGPFPKPGFPARRGETLRRRSKRGSPTLVGMSSEHVLDADFAPVAALMADRARAAMLTALLDGRPLAAGELARTAGVSAQTASAHLARLLDGGLVTVIKQGRWRYYRLKGAEVAQVIEALSRISPPVRVRSLRQSRDARRLHEARTCYDHLAGGAGVALFAALLDGGMIEPDGGETYAVTEKGEERLEALGLDLAAVRKARRRFAWHCLDWTERRPHLNGALGAAVTERMIEVGWF</sequence>
<dbReference type="PROSITE" id="PS50987">
    <property type="entry name" value="HTH_ARSR_2"/>
    <property type="match status" value="1"/>
</dbReference>
<dbReference type="OrthoDB" id="3232131at2"/>
<feature type="region of interest" description="Disordered" evidence="1">
    <location>
        <begin position="1"/>
        <end position="48"/>
    </location>
</feature>
<name>A0A4R5BM51_9ACTN</name>
<dbReference type="Proteomes" id="UP000294513">
    <property type="component" value="Unassembled WGS sequence"/>
</dbReference>
<dbReference type="GO" id="GO:0003700">
    <property type="term" value="F:DNA-binding transcription factor activity"/>
    <property type="evidence" value="ECO:0007669"/>
    <property type="project" value="InterPro"/>
</dbReference>
<dbReference type="GO" id="GO:0046686">
    <property type="term" value="P:response to cadmium ion"/>
    <property type="evidence" value="ECO:0007669"/>
    <property type="project" value="TreeGrafter"/>
</dbReference>
<reference evidence="3 4" key="1">
    <citation type="submission" date="2019-03" db="EMBL/GenBank/DDBJ databases">
        <title>Draft genome sequences of novel Actinobacteria.</title>
        <authorList>
            <person name="Sahin N."/>
            <person name="Ay H."/>
            <person name="Saygin H."/>
        </authorList>
    </citation>
    <scope>NUCLEOTIDE SEQUENCE [LARGE SCALE GENOMIC DNA]</scope>
    <source>
        <strain evidence="3 4">H3C3</strain>
    </source>
</reference>
<accession>A0A4R5BM51</accession>
<proteinExistence type="predicted"/>
<protein>
    <submittedName>
        <fullName evidence="3">Transcriptional regulator</fullName>
    </submittedName>
</protein>
<evidence type="ECO:0000256" key="1">
    <source>
        <dbReference type="SAM" id="MobiDB-lite"/>
    </source>
</evidence>
<dbReference type="Pfam" id="PF12840">
    <property type="entry name" value="HTH_20"/>
    <property type="match status" value="1"/>
</dbReference>
<dbReference type="GO" id="GO:0032791">
    <property type="term" value="F:lead ion binding"/>
    <property type="evidence" value="ECO:0007669"/>
    <property type="project" value="TreeGrafter"/>
</dbReference>
<dbReference type="SMART" id="SM00418">
    <property type="entry name" value="HTH_ARSR"/>
    <property type="match status" value="1"/>
</dbReference>
<dbReference type="GO" id="GO:0010288">
    <property type="term" value="P:response to lead ion"/>
    <property type="evidence" value="ECO:0007669"/>
    <property type="project" value="TreeGrafter"/>
</dbReference>
<feature type="non-terminal residue" evidence="3">
    <location>
        <position position="255"/>
    </location>
</feature>
<dbReference type="PRINTS" id="PR00778">
    <property type="entry name" value="HTHARSR"/>
</dbReference>